<dbReference type="SUPFAM" id="SSF53335">
    <property type="entry name" value="S-adenosyl-L-methionine-dependent methyltransferases"/>
    <property type="match status" value="1"/>
</dbReference>
<dbReference type="InterPro" id="IPR029063">
    <property type="entry name" value="SAM-dependent_MTases_sf"/>
</dbReference>
<organism evidence="7 8">
    <name type="scientific">Enhygromyxa salina</name>
    <dbReference type="NCBI Taxonomy" id="215803"/>
    <lineage>
        <taxon>Bacteria</taxon>
        <taxon>Pseudomonadati</taxon>
        <taxon>Myxococcota</taxon>
        <taxon>Polyangia</taxon>
        <taxon>Nannocystales</taxon>
        <taxon>Nannocystaceae</taxon>
        <taxon>Enhygromyxa</taxon>
    </lineage>
</organism>
<evidence type="ECO:0000256" key="4">
    <source>
        <dbReference type="SAM" id="MobiDB-lite"/>
    </source>
</evidence>
<dbReference type="SUPFAM" id="SSF88697">
    <property type="entry name" value="PUA domain-like"/>
    <property type="match status" value="1"/>
</dbReference>
<dbReference type="EMBL" id="PVNK01000124">
    <property type="protein sequence ID" value="PRQ02306.1"/>
    <property type="molecule type" value="Genomic_DNA"/>
</dbReference>
<evidence type="ECO:0000313" key="7">
    <source>
        <dbReference type="EMBL" id="PRQ02306.1"/>
    </source>
</evidence>
<feature type="domain" description="RlmI-like PUA" evidence="6">
    <location>
        <begin position="69"/>
        <end position="131"/>
    </location>
</feature>
<feature type="compositionally biased region" description="Basic residues" evidence="4">
    <location>
        <begin position="1"/>
        <end position="10"/>
    </location>
</feature>
<proteinExistence type="predicted"/>
<dbReference type="Proteomes" id="UP000237968">
    <property type="component" value="Unassembled WGS sequence"/>
</dbReference>
<dbReference type="Gene3D" id="2.30.130.10">
    <property type="entry name" value="PUA domain"/>
    <property type="match status" value="1"/>
</dbReference>
<dbReference type="EC" id="2.1.1.191" evidence="7"/>
<dbReference type="PANTHER" id="PTHR43042:SF3">
    <property type="entry name" value="RIBOSOMAL RNA LARGE SUBUNIT METHYLTRANSFERASE YWBD-RELATED"/>
    <property type="match status" value="1"/>
</dbReference>
<sequence length="461" mass="49598">MGAGKKRKTRDARQSGGDLHRAGQGQGQSEGAGREHKRGHAGARQGTGKGRPRKPERAFRPGVRRGGAKVAEQAARWIRAGHPWVFRDALLRPLEGVATGAAVAVADGEGNHLGYALYEPEGAVALRMVAREREFDWTSEVMLARLRAAKAHRARYVEAGFRGAARLIHSDADGFPGVAVDRYGEFLLIYKYAPAADSYLDQLVPLLEQEHEPAGIYLQDRTRAVAAEDSHKRPPASHLAGKTAPPEFEVEEDGLKFIVDVTAPVSPGLFLDLREGRRLVERIASGRRVLNLFSFTGALALRAVRGGAADVTNVDAAARSHARCRQNLAASGLDPEACEALSGDVFKHLERFRQRDRVFDLVVVDPPPFSTVKGSTFSALDDWDQLATAIAHVVAPAGEVLAVANAASLTEEEFLGAVGEGTLKAGRNARVIAECGLPPDFPVLAAFPEGKYLKVKLLSLA</sequence>
<evidence type="ECO:0000256" key="2">
    <source>
        <dbReference type="ARBA" id="ARBA00022679"/>
    </source>
</evidence>
<feature type="region of interest" description="Disordered" evidence="4">
    <location>
        <begin position="1"/>
        <end position="67"/>
    </location>
</feature>
<name>A0A2S9YBC6_9BACT</name>
<feature type="domain" description="S-adenosylmethionine-dependent methyltransferase" evidence="5">
    <location>
        <begin position="239"/>
        <end position="442"/>
    </location>
</feature>
<dbReference type="GO" id="GO:0003723">
    <property type="term" value="F:RNA binding"/>
    <property type="evidence" value="ECO:0007669"/>
    <property type="project" value="InterPro"/>
</dbReference>
<dbReference type="GO" id="GO:0008168">
    <property type="term" value="F:methyltransferase activity"/>
    <property type="evidence" value="ECO:0007669"/>
    <property type="project" value="UniProtKB-KW"/>
</dbReference>
<dbReference type="GO" id="GO:0032259">
    <property type="term" value="P:methylation"/>
    <property type="evidence" value="ECO:0007669"/>
    <property type="project" value="UniProtKB-KW"/>
</dbReference>
<reference evidence="7 8" key="1">
    <citation type="submission" date="2018-03" db="EMBL/GenBank/DDBJ databases">
        <title>Draft Genome Sequences of the Obligatory Marine Myxobacteria Enhygromyxa salina SWB005.</title>
        <authorList>
            <person name="Poehlein A."/>
            <person name="Moghaddam J.A."/>
            <person name="Harms H."/>
            <person name="Alanjari M."/>
            <person name="Koenig G.M."/>
            <person name="Daniel R."/>
            <person name="Schaeberle T.F."/>
        </authorList>
    </citation>
    <scope>NUCLEOTIDE SEQUENCE [LARGE SCALE GENOMIC DNA]</scope>
    <source>
        <strain evidence="7 8">SWB005</strain>
    </source>
</reference>
<comment type="caution">
    <text evidence="7">The sequence shown here is derived from an EMBL/GenBank/DDBJ whole genome shotgun (WGS) entry which is preliminary data.</text>
</comment>
<dbReference type="Pfam" id="PF10672">
    <property type="entry name" value="Methyltrans_SAM"/>
    <property type="match status" value="1"/>
</dbReference>
<keyword evidence="1 7" id="KW-0489">Methyltransferase</keyword>
<evidence type="ECO:0000313" key="8">
    <source>
        <dbReference type="Proteomes" id="UP000237968"/>
    </source>
</evidence>
<gene>
    <name evidence="7" type="primary">rlmI_2</name>
    <name evidence="7" type="ORF">ENSA5_24580</name>
</gene>
<dbReference type="InterPro" id="IPR015947">
    <property type="entry name" value="PUA-like_sf"/>
</dbReference>
<accession>A0A2S9YBC6</accession>
<dbReference type="InterPro" id="IPR019614">
    <property type="entry name" value="SAM-dep_methyl-trfase"/>
</dbReference>
<dbReference type="InterPro" id="IPR036974">
    <property type="entry name" value="PUA_sf"/>
</dbReference>
<dbReference type="Pfam" id="PF17785">
    <property type="entry name" value="PUA_3"/>
    <property type="match status" value="1"/>
</dbReference>
<keyword evidence="2 7" id="KW-0808">Transferase</keyword>
<dbReference type="CDD" id="cd11572">
    <property type="entry name" value="RlmI_M_like"/>
    <property type="match status" value="1"/>
</dbReference>
<dbReference type="PANTHER" id="PTHR43042">
    <property type="entry name" value="SAM-DEPENDENT METHYLTRANSFERASE"/>
    <property type="match status" value="1"/>
</dbReference>
<keyword evidence="3" id="KW-0949">S-adenosyl-L-methionine</keyword>
<protein>
    <submittedName>
        <fullName evidence="7">Ribosomal RNA large subunit methyltransferase I</fullName>
        <ecNumber evidence="7">2.1.1.191</ecNumber>
    </submittedName>
</protein>
<evidence type="ECO:0000259" key="5">
    <source>
        <dbReference type="Pfam" id="PF10672"/>
    </source>
</evidence>
<evidence type="ECO:0000256" key="3">
    <source>
        <dbReference type="ARBA" id="ARBA00022691"/>
    </source>
</evidence>
<dbReference type="InterPro" id="IPR041532">
    <property type="entry name" value="RlmI-like_PUA"/>
</dbReference>
<evidence type="ECO:0000256" key="1">
    <source>
        <dbReference type="ARBA" id="ARBA00022603"/>
    </source>
</evidence>
<dbReference type="AlphaFoldDB" id="A0A2S9YBC6"/>
<dbReference type="OrthoDB" id="9805492at2"/>
<dbReference type="Gene3D" id="3.40.50.150">
    <property type="entry name" value="Vaccinia Virus protein VP39"/>
    <property type="match status" value="1"/>
</dbReference>
<dbReference type="Gene3D" id="3.30.750.80">
    <property type="entry name" value="RNA methyltransferase domain (HRMD) like"/>
    <property type="match status" value="1"/>
</dbReference>
<dbReference type="CDD" id="cd02440">
    <property type="entry name" value="AdoMet_MTases"/>
    <property type="match status" value="1"/>
</dbReference>
<evidence type="ECO:0000259" key="6">
    <source>
        <dbReference type="Pfam" id="PF17785"/>
    </source>
</evidence>
<keyword evidence="8" id="KW-1185">Reference proteome</keyword>